<dbReference type="PROSITE" id="PS51371">
    <property type="entry name" value="CBS"/>
    <property type="match status" value="4"/>
</dbReference>
<feature type="compositionally biased region" description="Polar residues" evidence="3">
    <location>
        <begin position="631"/>
        <end position="642"/>
    </location>
</feature>
<feature type="domain" description="PB1" evidence="6">
    <location>
        <begin position="470"/>
        <end position="576"/>
    </location>
</feature>
<feature type="transmembrane region" description="Helical" evidence="4">
    <location>
        <begin position="652"/>
        <end position="671"/>
    </location>
</feature>
<feature type="domain" description="CBS" evidence="5">
    <location>
        <begin position="325"/>
        <end position="383"/>
    </location>
</feature>
<comment type="caution">
    <text evidence="7">The sequence shown here is derived from an EMBL/GenBank/DDBJ whole genome shotgun (WGS) entry which is preliminary data.</text>
</comment>
<reference evidence="7" key="1">
    <citation type="journal article" date="2020" name="Stud. Mycol.">
        <title>101 Dothideomycetes genomes: a test case for predicting lifestyles and emergence of pathogens.</title>
        <authorList>
            <person name="Haridas S."/>
            <person name="Albert R."/>
            <person name="Binder M."/>
            <person name="Bloem J."/>
            <person name="Labutti K."/>
            <person name="Salamov A."/>
            <person name="Andreopoulos B."/>
            <person name="Baker S."/>
            <person name="Barry K."/>
            <person name="Bills G."/>
            <person name="Bluhm B."/>
            <person name="Cannon C."/>
            <person name="Castanera R."/>
            <person name="Culley D."/>
            <person name="Daum C."/>
            <person name="Ezra D."/>
            <person name="Gonzalez J."/>
            <person name="Henrissat B."/>
            <person name="Kuo A."/>
            <person name="Liang C."/>
            <person name="Lipzen A."/>
            <person name="Lutzoni F."/>
            <person name="Magnuson J."/>
            <person name="Mondo S."/>
            <person name="Nolan M."/>
            <person name="Ohm R."/>
            <person name="Pangilinan J."/>
            <person name="Park H.-J."/>
            <person name="Ramirez L."/>
            <person name="Alfaro M."/>
            <person name="Sun H."/>
            <person name="Tritt A."/>
            <person name="Yoshinaga Y."/>
            <person name="Zwiers L.-H."/>
            <person name="Turgeon B."/>
            <person name="Goodwin S."/>
            <person name="Spatafora J."/>
            <person name="Crous P."/>
            <person name="Grigoriev I."/>
        </authorList>
    </citation>
    <scope>NUCLEOTIDE SEQUENCE</scope>
    <source>
        <strain evidence="7">CBS 116435</strain>
    </source>
</reference>
<feature type="domain" description="CBS" evidence="5">
    <location>
        <begin position="89"/>
        <end position="147"/>
    </location>
</feature>
<evidence type="ECO:0000259" key="5">
    <source>
        <dbReference type="PROSITE" id="PS51371"/>
    </source>
</evidence>
<evidence type="ECO:0000313" key="7">
    <source>
        <dbReference type="EMBL" id="KAF2716863.1"/>
    </source>
</evidence>
<keyword evidence="4" id="KW-0472">Membrane</keyword>
<feature type="compositionally biased region" description="Polar residues" evidence="3">
    <location>
        <begin position="405"/>
        <end position="424"/>
    </location>
</feature>
<feature type="compositionally biased region" description="Basic residues" evidence="3">
    <location>
        <begin position="68"/>
        <end position="79"/>
    </location>
</feature>
<feature type="compositionally biased region" description="Basic and acidic residues" evidence="3">
    <location>
        <begin position="51"/>
        <end position="67"/>
    </location>
</feature>
<keyword evidence="4" id="KW-1133">Transmembrane helix</keyword>
<dbReference type="Gene3D" id="3.10.580.10">
    <property type="entry name" value="CBS-domain"/>
    <property type="match status" value="2"/>
</dbReference>
<feature type="domain" description="CBS" evidence="5">
    <location>
        <begin position="259"/>
        <end position="316"/>
    </location>
</feature>
<proteinExistence type="predicted"/>
<dbReference type="SUPFAM" id="SSF54277">
    <property type="entry name" value="CAD &amp; PB1 domains"/>
    <property type="match status" value="1"/>
</dbReference>
<keyword evidence="2" id="KW-0129">CBS domain</keyword>
<gene>
    <name evidence="7" type="ORF">K431DRAFT_316210</name>
</gene>
<dbReference type="PROSITE" id="PS51745">
    <property type="entry name" value="PB1"/>
    <property type="match status" value="1"/>
</dbReference>
<evidence type="ECO:0000256" key="3">
    <source>
        <dbReference type="SAM" id="MobiDB-lite"/>
    </source>
</evidence>
<feature type="compositionally biased region" description="Basic and acidic residues" evidence="3">
    <location>
        <begin position="425"/>
        <end position="437"/>
    </location>
</feature>
<keyword evidence="8" id="KW-1185">Reference proteome</keyword>
<dbReference type="PANTHER" id="PTHR48108:SF26">
    <property type="entry name" value="CBS DOMAIN-CONTAINING PROTEIN DDB_G0289609"/>
    <property type="match status" value="1"/>
</dbReference>
<evidence type="ECO:0000256" key="1">
    <source>
        <dbReference type="ARBA" id="ARBA00022737"/>
    </source>
</evidence>
<dbReference type="OrthoDB" id="418595at2759"/>
<evidence type="ECO:0000256" key="4">
    <source>
        <dbReference type="SAM" id="Phobius"/>
    </source>
</evidence>
<evidence type="ECO:0000259" key="6">
    <source>
        <dbReference type="PROSITE" id="PS51745"/>
    </source>
</evidence>
<feature type="region of interest" description="Disordered" evidence="3">
    <location>
        <begin position="404"/>
        <end position="465"/>
    </location>
</feature>
<dbReference type="CDD" id="cd17781">
    <property type="entry name" value="CBS_pair_MUG70_1"/>
    <property type="match status" value="1"/>
</dbReference>
<dbReference type="InterPro" id="IPR000644">
    <property type="entry name" value="CBS_dom"/>
</dbReference>
<accession>A0A9P4UKJ7</accession>
<dbReference type="Pfam" id="PF00564">
    <property type="entry name" value="PB1"/>
    <property type="match status" value="1"/>
</dbReference>
<organism evidence="7 8">
    <name type="scientific">Polychaeton citri CBS 116435</name>
    <dbReference type="NCBI Taxonomy" id="1314669"/>
    <lineage>
        <taxon>Eukaryota</taxon>
        <taxon>Fungi</taxon>
        <taxon>Dikarya</taxon>
        <taxon>Ascomycota</taxon>
        <taxon>Pezizomycotina</taxon>
        <taxon>Dothideomycetes</taxon>
        <taxon>Dothideomycetidae</taxon>
        <taxon>Capnodiales</taxon>
        <taxon>Capnodiaceae</taxon>
        <taxon>Polychaeton</taxon>
    </lineage>
</organism>
<feature type="compositionally biased region" description="Low complexity" evidence="3">
    <location>
        <begin position="34"/>
        <end position="48"/>
    </location>
</feature>
<dbReference type="Proteomes" id="UP000799441">
    <property type="component" value="Unassembled WGS sequence"/>
</dbReference>
<name>A0A9P4UKJ7_9PEZI</name>
<keyword evidence="4" id="KW-0812">Transmembrane</keyword>
<evidence type="ECO:0000313" key="8">
    <source>
        <dbReference type="Proteomes" id="UP000799441"/>
    </source>
</evidence>
<dbReference type="PANTHER" id="PTHR48108">
    <property type="entry name" value="CBS DOMAIN-CONTAINING PROTEIN CBSX2, CHLOROPLASTIC"/>
    <property type="match status" value="1"/>
</dbReference>
<evidence type="ECO:0000256" key="2">
    <source>
        <dbReference type="PROSITE-ProRule" id="PRU00703"/>
    </source>
</evidence>
<feature type="domain" description="CBS" evidence="5">
    <location>
        <begin position="156"/>
        <end position="212"/>
    </location>
</feature>
<keyword evidence="1" id="KW-0677">Repeat</keyword>
<dbReference type="SMART" id="SM00666">
    <property type="entry name" value="PB1"/>
    <property type="match status" value="1"/>
</dbReference>
<dbReference type="EMBL" id="MU003859">
    <property type="protein sequence ID" value="KAF2716863.1"/>
    <property type="molecule type" value="Genomic_DNA"/>
</dbReference>
<protein>
    <submittedName>
        <fullName evidence="7">CBS-domain-containing protein</fullName>
    </submittedName>
</protein>
<dbReference type="AlphaFoldDB" id="A0A9P4UKJ7"/>
<dbReference type="SMART" id="SM00116">
    <property type="entry name" value="CBS"/>
    <property type="match status" value="4"/>
</dbReference>
<dbReference type="SUPFAM" id="SSF54631">
    <property type="entry name" value="CBS-domain pair"/>
    <property type="match status" value="2"/>
</dbReference>
<feature type="region of interest" description="Disordered" evidence="3">
    <location>
        <begin position="1"/>
        <end position="85"/>
    </location>
</feature>
<dbReference type="InterPro" id="IPR046342">
    <property type="entry name" value="CBS_dom_sf"/>
</dbReference>
<dbReference type="InterPro" id="IPR000270">
    <property type="entry name" value="PB1_dom"/>
</dbReference>
<sequence length="677" mass="72721">MSTTGTFRGTPKSAKPHPQFADSPSNIPRPKLESVQSDAASSLSASRAKQSKRDEAIRSKIEKDLSKKRNAAGRARQTRKAPPGTVLALRPNQALQIKPQTTVTEAAQLMAAKREDCVLVTDDDDRIAGIFTAKDLAFRVVGAGLKANNVTIDQIMTKNPLCAKTDTSATDALDLMVRKGFRHLPVMDENHDISGILDITKCFYDAMEKLERAYSSSKKLYDALEGVQAELGSSQPQQIIQYVEAVRQRMSGPTLDSVLNGLPPTTVSVRTSVKEAAQLMKENHTTAVLVQDQGQITGIFTSKDVVLRVIAAGLDPANCSVIRVMTPHPDFAPQDMSIQQALRKMHDGHYLNLPVMNKENDEIVGMVDVLKLTYATLDQINSMSTSDSEGPAWNKFWMSMDQGDTESQLSDSHAGSHYPNTPSHVDSHMRPGVDRLDSVAPGDSASHAGHPESPEHSALGGAGTGASAEDVPYTFKFKAPGGRVHRLQVVASAGLAELVSVVAEKLGSEADSIGGVPSFSEETGKLVSGAGSGFALSYLDNEGDTVSLTTDADLIEAVTLAHHSAKAKVDLFVHDPEKAAIPATLDPQPATSHVPPTPPESSVRRRKVQDEDEDSDDEMPHVTRRDRRQQNKSQHGVGTDQPQVIPGVPNELLLPGAIVVMGTIVVVAFTLGRSSSR</sequence>
<dbReference type="Pfam" id="PF00571">
    <property type="entry name" value="CBS"/>
    <property type="match status" value="4"/>
</dbReference>
<dbReference type="InterPro" id="IPR051462">
    <property type="entry name" value="CBS_domain-containing"/>
</dbReference>
<dbReference type="CDD" id="cd17782">
    <property type="entry name" value="CBS_pair_MUG70_2"/>
    <property type="match status" value="1"/>
</dbReference>
<feature type="region of interest" description="Disordered" evidence="3">
    <location>
        <begin position="582"/>
        <end position="646"/>
    </location>
</feature>
<dbReference type="InterPro" id="IPR053793">
    <property type="entry name" value="PB1-like"/>
</dbReference>